<feature type="compositionally biased region" description="Low complexity" evidence="1">
    <location>
        <begin position="1"/>
        <end position="14"/>
    </location>
</feature>
<feature type="compositionally biased region" description="Pro residues" evidence="1">
    <location>
        <begin position="15"/>
        <end position="33"/>
    </location>
</feature>
<protein>
    <submittedName>
        <fullName evidence="3">Prion-inhibition and propagation-domain-containing protein</fullName>
    </submittedName>
</protein>
<evidence type="ECO:0000313" key="3">
    <source>
        <dbReference type="EMBL" id="KAH7132326.1"/>
    </source>
</evidence>
<organism evidence="3 4">
    <name type="scientific">Dendryphion nanum</name>
    <dbReference type="NCBI Taxonomy" id="256645"/>
    <lineage>
        <taxon>Eukaryota</taxon>
        <taxon>Fungi</taxon>
        <taxon>Dikarya</taxon>
        <taxon>Ascomycota</taxon>
        <taxon>Pezizomycotina</taxon>
        <taxon>Dothideomycetes</taxon>
        <taxon>Pleosporomycetidae</taxon>
        <taxon>Pleosporales</taxon>
        <taxon>Torulaceae</taxon>
        <taxon>Dendryphion</taxon>
    </lineage>
</organism>
<sequence>MASATASATANGAPATPPTTPPPSTDSKPPPPTLTKAQILTNVLSLASQFSVCVEAFNLVHPAKDSDREQKVALAKLGIQQGRLLIFGDAVGISSPPATIAKHMIPSHPGATNPDPHLPVNFGVRDPQLDDPAKNEQVRKALDEIAGRPSHLSRDELMAKYGLKSPKRFTMLEYPALDTNRLEAFREKYALLQDLARQSGTRVATKRGMSMTMQHWTVHNVDKFDAFVDTARTEIDNLITLMGVKEQVDRGMKTDIRAMGWHPDLSGPLVRQDWEKLRLIREACIVDYPEYVDATYTALKYISEELKGSSLSHMRAQLDEQAQRRKSDDSNNASTRKEKDKRPSWLSHFKLKSWTKSKDGTTSPLSADRPRSKSIADPAADDESTPRSMSDSLSPRPAPTSEPEDGGDLAPVRSKSLSALPDEPAPFNLDSRLHHVSTASSSGDTQAESGGMGEVVENDLAQATTVNSLVDRHDMYKGVGRIETRDIREKTREANS</sequence>
<accession>A0A9P9E9A8</accession>
<dbReference type="InterPro" id="IPR038305">
    <property type="entry name" value="HeLo_sf"/>
</dbReference>
<feature type="region of interest" description="Disordered" evidence="1">
    <location>
        <begin position="355"/>
        <end position="457"/>
    </location>
</feature>
<dbReference type="AlphaFoldDB" id="A0A9P9E9A8"/>
<proteinExistence type="predicted"/>
<reference evidence="3" key="1">
    <citation type="journal article" date="2021" name="Nat. Commun.">
        <title>Genetic determinants of endophytism in the Arabidopsis root mycobiome.</title>
        <authorList>
            <person name="Mesny F."/>
            <person name="Miyauchi S."/>
            <person name="Thiergart T."/>
            <person name="Pickel B."/>
            <person name="Atanasova L."/>
            <person name="Karlsson M."/>
            <person name="Huettel B."/>
            <person name="Barry K.W."/>
            <person name="Haridas S."/>
            <person name="Chen C."/>
            <person name="Bauer D."/>
            <person name="Andreopoulos W."/>
            <person name="Pangilinan J."/>
            <person name="LaButti K."/>
            <person name="Riley R."/>
            <person name="Lipzen A."/>
            <person name="Clum A."/>
            <person name="Drula E."/>
            <person name="Henrissat B."/>
            <person name="Kohler A."/>
            <person name="Grigoriev I.V."/>
            <person name="Martin F.M."/>
            <person name="Hacquard S."/>
        </authorList>
    </citation>
    <scope>NUCLEOTIDE SEQUENCE</scope>
    <source>
        <strain evidence="3">MPI-CAGE-CH-0243</strain>
    </source>
</reference>
<comment type="caution">
    <text evidence="3">The sequence shown here is derived from an EMBL/GenBank/DDBJ whole genome shotgun (WGS) entry which is preliminary data.</text>
</comment>
<name>A0A9P9E9A8_9PLEO</name>
<dbReference type="InterPro" id="IPR029498">
    <property type="entry name" value="HeLo_dom"/>
</dbReference>
<keyword evidence="3" id="KW-0034">Amyloid</keyword>
<gene>
    <name evidence="3" type="ORF">B0J11DRAFT_222960</name>
</gene>
<feature type="compositionally biased region" description="Polar residues" evidence="1">
    <location>
        <begin position="437"/>
        <end position="448"/>
    </location>
</feature>
<evidence type="ECO:0000256" key="1">
    <source>
        <dbReference type="SAM" id="MobiDB-lite"/>
    </source>
</evidence>
<dbReference type="EMBL" id="JAGMWT010000003">
    <property type="protein sequence ID" value="KAH7132326.1"/>
    <property type="molecule type" value="Genomic_DNA"/>
</dbReference>
<dbReference type="Pfam" id="PF14479">
    <property type="entry name" value="HeLo"/>
    <property type="match status" value="1"/>
</dbReference>
<feature type="domain" description="Prion-inhibition and propagation HeLo" evidence="2">
    <location>
        <begin position="43"/>
        <end position="278"/>
    </location>
</feature>
<evidence type="ECO:0000259" key="2">
    <source>
        <dbReference type="Pfam" id="PF14479"/>
    </source>
</evidence>
<feature type="region of interest" description="Disordered" evidence="1">
    <location>
        <begin position="317"/>
        <end position="343"/>
    </location>
</feature>
<keyword evidence="4" id="KW-1185">Reference proteome</keyword>
<dbReference type="Proteomes" id="UP000700596">
    <property type="component" value="Unassembled WGS sequence"/>
</dbReference>
<feature type="region of interest" description="Disordered" evidence="1">
    <location>
        <begin position="1"/>
        <end position="34"/>
    </location>
</feature>
<dbReference type="OrthoDB" id="20872at2759"/>
<dbReference type="Gene3D" id="1.20.120.1020">
    <property type="entry name" value="Prion-inhibition and propagation, HeLo domain"/>
    <property type="match status" value="1"/>
</dbReference>
<keyword evidence="3" id="KW-0640">Prion</keyword>
<evidence type="ECO:0000313" key="4">
    <source>
        <dbReference type="Proteomes" id="UP000700596"/>
    </source>
</evidence>